<dbReference type="Gene3D" id="3.20.20.80">
    <property type="entry name" value="Glycosidases"/>
    <property type="match status" value="1"/>
</dbReference>
<dbReference type="InterPro" id="IPR017853">
    <property type="entry name" value="GH"/>
</dbReference>
<dbReference type="CDD" id="cd11356">
    <property type="entry name" value="AmyAc_Sucrose_phosphorylase-like_1"/>
    <property type="match status" value="1"/>
</dbReference>
<feature type="binding site" evidence="3">
    <location>
        <position position="105"/>
    </location>
    <ligand>
        <name>substrate</name>
    </ligand>
</feature>
<feature type="binding site" evidence="3">
    <location>
        <position position="452"/>
    </location>
    <ligand>
        <name>substrate</name>
    </ligand>
</feature>
<gene>
    <name evidence="5" type="ORF">EZMO1_0238</name>
</gene>
<dbReference type="Gene3D" id="3.90.400.10">
    <property type="entry name" value="Oligo-1,6-glucosidase, Domain 2"/>
    <property type="match status" value="1"/>
</dbReference>
<reference evidence="5 6" key="1">
    <citation type="journal article" date="2016" name="Front. Microbiol.">
        <title>Genomic Insight into the Host-Endosymbiont Relationship of Endozoicomonas montiporae CL-33(T) with its Coral Host.</title>
        <authorList>
            <person name="Ding J.-Y."/>
            <person name="Shiu J.-H."/>
            <person name="Chen W.-M."/>
            <person name="Chiang Y.-R."/>
            <person name="Tang S.-L."/>
        </authorList>
    </citation>
    <scope>NUCLEOTIDE SEQUENCE [LARGE SCALE GENOMIC DNA]</scope>
    <source>
        <strain evidence="5 6">CL-33</strain>
    </source>
</reference>
<dbReference type="SMART" id="SM00642">
    <property type="entry name" value="Aamy"/>
    <property type="match status" value="1"/>
</dbReference>
<dbReference type="InterPro" id="IPR016377">
    <property type="entry name" value="Sucrose_GGa_phosphorylase-rel"/>
</dbReference>
<accession>A0A142B6X7</accession>
<name>A0A142B6X7_9GAMM</name>
<dbReference type="EMBL" id="CP013251">
    <property type="protein sequence ID" value="AMO54503.1"/>
    <property type="molecule type" value="Genomic_DNA"/>
</dbReference>
<keyword evidence="2" id="KW-0808">Transferase</keyword>
<protein>
    <submittedName>
        <fullName evidence="5">Sucrose phosphorylase-like</fullName>
    </submittedName>
</protein>
<feature type="binding site" evidence="3">
    <location>
        <begin position="345"/>
        <end position="346"/>
    </location>
    <ligand>
        <name>substrate</name>
    </ligand>
</feature>
<dbReference type="PANTHER" id="PTHR38784">
    <property type="entry name" value="SUCROSE PHOSPHORYLASE"/>
    <property type="match status" value="1"/>
</dbReference>
<dbReference type="KEGG" id="emp:EZMO1_0238"/>
<keyword evidence="1" id="KW-0328">Glycosyltransferase</keyword>
<dbReference type="Proteomes" id="UP000071065">
    <property type="component" value="Chromosome"/>
</dbReference>
<dbReference type="SUPFAM" id="SSF51445">
    <property type="entry name" value="(Trans)glycosidases"/>
    <property type="match status" value="1"/>
</dbReference>
<feature type="binding site" evidence="3">
    <location>
        <position position="143"/>
    </location>
    <ligand>
        <name>substrate</name>
    </ligand>
</feature>
<dbReference type="PIRSF" id="PIRSF003059">
    <property type="entry name" value="Sucrose_phosphorylase"/>
    <property type="match status" value="1"/>
</dbReference>
<evidence type="ECO:0000313" key="5">
    <source>
        <dbReference type="EMBL" id="AMO54503.1"/>
    </source>
</evidence>
<dbReference type="Pfam" id="PF00128">
    <property type="entry name" value="Alpha-amylase"/>
    <property type="match status" value="1"/>
</dbReference>
<proteinExistence type="predicted"/>
<evidence type="ECO:0000313" key="6">
    <source>
        <dbReference type="Proteomes" id="UP000071065"/>
    </source>
</evidence>
<sequence length="575" mass="65903">MQSYPDAFKDFHAAIVNCLQLPYGEQAEDLASMVVRRVEHFLYQHKTTEQYDWSEQDIFLISYGNSLIDRQRTPPLQLLKQFLQDHTEGVFNTLHILPYFPFSSDDGFSVIDFMEVNPELGTWEDIQSLSNDFRLMTDLVINHVSRESLWFADYLSGIQPGRDYFIEVDPTTDLSDVTRPRNSPLLVSVTTRRGIRHIWGTFSEDQLDLNFRNPEVLIKMVDIFLFYLSKGTSVIRLDAIAYLWKTIGTSCIHRPETHAIVKLLRLIMNKVRPGGLLLTETNVPNEENLSYFGTGDEAHIVYQFALPPLLLHALNRGTEKYLVHWAKSLPDYKAGCTVLNFTASHDGIGLRALEGIVPDNETQELVDSMHRFGGFISVRTLDDQTEKPYEINISLFDALKGTRRGEDQWQIQRFLCSQIIMLGMRGIPAVYIHSLLATPNDLAGVERTGRTRSINRRKWFIEELLPELDHDPMSVQSNVFHALIGILNRRKQEPCFHPDNTQTVVEMGTGLFAFRRTDQHSFRSVLAIHNLTAVFQKIELPAEDQKSVDLLTGSTFEDLTLKPYQCVWLVNASSY</sequence>
<feature type="domain" description="Glycosyl hydrolase family 13 catalytic" evidence="4">
    <location>
        <begin position="57"/>
        <end position="490"/>
    </location>
</feature>
<dbReference type="InterPro" id="IPR006047">
    <property type="entry name" value="GH13_cat_dom"/>
</dbReference>
<dbReference type="PANTHER" id="PTHR38784:SF1">
    <property type="entry name" value="SUCROSE PHOSPHORYLASE"/>
    <property type="match status" value="1"/>
</dbReference>
<dbReference type="STRING" id="570277.EZMO1_0238"/>
<dbReference type="GO" id="GO:0016757">
    <property type="term" value="F:glycosyltransferase activity"/>
    <property type="evidence" value="ECO:0007669"/>
    <property type="project" value="UniProtKB-KW"/>
</dbReference>
<dbReference type="InterPro" id="IPR045857">
    <property type="entry name" value="O16G_dom_2"/>
</dbReference>
<dbReference type="InterPro" id="IPR033746">
    <property type="entry name" value="GGa_phosphorylase"/>
</dbReference>
<dbReference type="PATRIC" id="fig|570277.3.peg.249"/>
<dbReference type="AlphaFoldDB" id="A0A142B6X7"/>
<feature type="binding site" evidence="3">
    <location>
        <begin position="236"/>
        <end position="238"/>
    </location>
    <ligand>
        <name>substrate</name>
    </ligand>
</feature>
<dbReference type="RefSeq" id="WP_034879188.1">
    <property type="nucleotide sequence ID" value="NZ_CP013251.1"/>
</dbReference>
<evidence type="ECO:0000259" key="4">
    <source>
        <dbReference type="SMART" id="SM00642"/>
    </source>
</evidence>
<evidence type="ECO:0000256" key="1">
    <source>
        <dbReference type="ARBA" id="ARBA00022676"/>
    </source>
</evidence>
<dbReference type="GO" id="GO:0005975">
    <property type="term" value="P:carbohydrate metabolic process"/>
    <property type="evidence" value="ECO:0007669"/>
    <property type="project" value="InterPro"/>
</dbReference>
<dbReference type="OrthoDB" id="9805159at2"/>
<dbReference type="InterPro" id="IPR013780">
    <property type="entry name" value="Glyco_hydro_b"/>
</dbReference>
<dbReference type="Gene3D" id="2.60.40.1180">
    <property type="entry name" value="Golgi alpha-mannosidase II"/>
    <property type="match status" value="1"/>
</dbReference>
<evidence type="ECO:0000256" key="3">
    <source>
        <dbReference type="PIRSR" id="PIRSR003059-2"/>
    </source>
</evidence>
<evidence type="ECO:0000256" key="2">
    <source>
        <dbReference type="ARBA" id="ARBA00022679"/>
    </source>
</evidence>
<organism evidence="5 6">
    <name type="scientific">Endozoicomonas montiporae CL-33</name>
    <dbReference type="NCBI Taxonomy" id="570277"/>
    <lineage>
        <taxon>Bacteria</taxon>
        <taxon>Pseudomonadati</taxon>
        <taxon>Pseudomonadota</taxon>
        <taxon>Gammaproteobacteria</taxon>
        <taxon>Oceanospirillales</taxon>
        <taxon>Endozoicomonadaceae</taxon>
        <taxon>Endozoicomonas</taxon>
    </lineage>
</organism>